<comment type="catalytic activity">
    <reaction evidence="1">
        <text>5-oxo-L-proline + ATP + 2 H2O = L-glutamate + ADP + phosphate + H(+)</text>
        <dbReference type="Rhea" id="RHEA:10348"/>
        <dbReference type="ChEBI" id="CHEBI:15377"/>
        <dbReference type="ChEBI" id="CHEBI:15378"/>
        <dbReference type="ChEBI" id="CHEBI:29985"/>
        <dbReference type="ChEBI" id="CHEBI:30616"/>
        <dbReference type="ChEBI" id="CHEBI:43474"/>
        <dbReference type="ChEBI" id="CHEBI:58402"/>
        <dbReference type="ChEBI" id="CHEBI:456216"/>
        <dbReference type="EC" id="3.5.2.9"/>
    </reaction>
</comment>
<dbReference type="PANTHER" id="PTHR30292">
    <property type="entry name" value="UNCHARACTERIZED PROTEIN YBGL-RELATED"/>
    <property type="match status" value="1"/>
</dbReference>
<dbReference type="NCBIfam" id="NF003814">
    <property type="entry name" value="PRK05406.1-3"/>
    <property type="match status" value="1"/>
</dbReference>
<dbReference type="InterPro" id="IPR011330">
    <property type="entry name" value="Glyco_hydro/deAcase_b/a-brl"/>
</dbReference>
<dbReference type="NCBIfam" id="NF003816">
    <property type="entry name" value="PRK05406.1-5"/>
    <property type="match status" value="1"/>
</dbReference>
<protein>
    <recommendedName>
        <fullName evidence="1">5-oxoprolinase subunit A</fullName>
        <shortName evidence="1">5-OPase subunit A</shortName>
        <ecNumber evidence="1">3.5.2.9</ecNumber>
    </recommendedName>
    <alternativeName>
        <fullName evidence="1">5-oxoprolinase (ATP-hydrolyzing) subunit A</fullName>
    </alternativeName>
</protein>
<dbReference type="PATRIC" id="fig|39777.7.peg.1586"/>
<dbReference type="STRING" id="39777.B7L28_02350"/>
<evidence type="ECO:0000313" key="2">
    <source>
        <dbReference type="EMBL" id="KXA62437.1"/>
    </source>
</evidence>
<keyword evidence="1" id="KW-0378">Hydrolase</keyword>
<dbReference type="PANTHER" id="PTHR30292:SF0">
    <property type="entry name" value="5-OXOPROLINASE SUBUNIT A"/>
    <property type="match status" value="1"/>
</dbReference>
<dbReference type="SUPFAM" id="SSF88713">
    <property type="entry name" value="Glycoside hydrolase/deacetylase"/>
    <property type="match status" value="1"/>
</dbReference>
<keyword evidence="1" id="KW-0067">ATP-binding</keyword>
<dbReference type="EC" id="3.5.2.9" evidence="1"/>
<comment type="subunit">
    <text evidence="1">Forms a complex composed of PxpA, PxpB and PxpC.</text>
</comment>
<dbReference type="HAMAP" id="MF_00691">
    <property type="entry name" value="PxpA"/>
    <property type="match status" value="1"/>
</dbReference>
<evidence type="ECO:0000256" key="1">
    <source>
        <dbReference type="HAMAP-Rule" id="MF_00691"/>
    </source>
</evidence>
<evidence type="ECO:0000313" key="3">
    <source>
        <dbReference type="Proteomes" id="UP000070226"/>
    </source>
</evidence>
<reference evidence="2 3" key="1">
    <citation type="submission" date="2016-01" db="EMBL/GenBank/DDBJ databases">
        <authorList>
            <person name="Oliw E.H."/>
        </authorList>
    </citation>
    <scope>NUCLEOTIDE SEQUENCE [LARGE SCALE GENOMIC DNA]</scope>
    <source>
        <strain evidence="2 3">CMW7756B</strain>
    </source>
</reference>
<comment type="caution">
    <text evidence="2">The sequence shown here is derived from an EMBL/GenBank/DDBJ whole genome shotgun (WGS) entry which is preliminary data.</text>
</comment>
<dbReference type="GO" id="GO:0017168">
    <property type="term" value="F:5-oxoprolinase (ATP-hydrolyzing) activity"/>
    <property type="evidence" value="ECO:0007669"/>
    <property type="project" value="UniProtKB-UniRule"/>
</dbReference>
<proteinExistence type="inferred from homology"/>
<comment type="function">
    <text evidence="1">Catalyzes the cleavage of 5-oxoproline to form L-glutamate coupled to the hydrolysis of ATP to ADP and inorganic phosphate.</text>
</comment>
<keyword evidence="1" id="KW-0547">Nucleotide-binding</keyword>
<name>A0A133S241_9FIRM</name>
<dbReference type="GO" id="GO:0005524">
    <property type="term" value="F:ATP binding"/>
    <property type="evidence" value="ECO:0007669"/>
    <property type="project" value="UniProtKB-UniRule"/>
</dbReference>
<gene>
    <name evidence="1" type="primary">pxpA</name>
    <name evidence="2" type="ORF">HMPREF3233_01619</name>
</gene>
<dbReference type="EMBL" id="LRQT01000091">
    <property type="protein sequence ID" value="KXA62437.1"/>
    <property type="molecule type" value="Genomic_DNA"/>
</dbReference>
<dbReference type="GO" id="GO:0005975">
    <property type="term" value="P:carbohydrate metabolic process"/>
    <property type="evidence" value="ECO:0007669"/>
    <property type="project" value="InterPro"/>
</dbReference>
<sequence>MNGFCIINIDNSIEYIGYVKSVTVERSIHMSHFIDLNSDLGESFGNYTLGMDSEVLNHVTSANVACGWHAGDPLIMETTVKMCKEKGVAVGAHPGYPDLMGFGRRKMAVSPDEARAYMIYQLGALQGFCNQYDVELQHMKLHGAFYNMACVTPELADAVLDGLQAVNPNVSAMVLSGSYIAKEAERRGIPVIQEVFADRGYTEEGTLVPRTEEGAFIKDPQEALERVLMMVKEGKVVTNTGKTIDIAADSVCVHGDNPKAIAFTKYIREGLTKAGVVVANFQNR</sequence>
<dbReference type="AlphaFoldDB" id="A0A133S241"/>
<dbReference type="Pfam" id="PF03746">
    <property type="entry name" value="LamB_YcsF"/>
    <property type="match status" value="1"/>
</dbReference>
<accession>A0A133S241</accession>
<comment type="similarity">
    <text evidence="1">Belongs to the LamB/PxpA family.</text>
</comment>
<dbReference type="CDD" id="cd10787">
    <property type="entry name" value="LamB_YcsF_like"/>
    <property type="match status" value="1"/>
</dbReference>
<organism evidence="2">
    <name type="scientific">Veillonella atypica</name>
    <dbReference type="NCBI Taxonomy" id="39777"/>
    <lineage>
        <taxon>Bacteria</taxon>
        <taxon>Bacillati</taxon>
        <taxon>Bacillota</taxon>
        <taxon>Negativicutes</taxon>
        <taxon>Veillonellales</taxon>
        <taxon>Veillonellaceae</taxon>
        <taxon>Veillonella</taxon>
    </lineage>
</organism>
<dbReference type="InterPro" id="IPR005501">
    <property type="entry name" value="LamB/YcsF/PxpA-like"/>
</dbReference>
<dbReference type="Gene3D" id="3.20.20.370">
    <property type="entry name" value="Glycoside hydrolase/deacetylase"/>
    <property type="match status" value="1"/>
</dbReference>
<dbReference type="Proteomes" id="UP000070226">
    <property type="component" value="Unassembled WGS sequence"/>
</dbReference>